<comment type="caution">
    <text evidence="3">The sequence shown here is derived from an EMBL/GenBank/DDBJ whole genome shotgun (WGS) entry which is preliminary data.</text>
</comment>
<dbReference type="PROSITE" id="PS50005">
    <property type="entry name" value="TPR"/>
    <property type="match status" value="3"/>
</dbReference>
<keyword evidence="1" id="KW-0802">TPR repeat</keyword>
<dbReference type="GO" id="GO:0008168">
    <property type="term" value="F:methyltransferase activity"/>
    <property type="evidence" value="ECO:0007669"/>
    <property type="project" value="UniProtKB-KW"/>
</dbReference>
<evidence type="ECO:0000259" key="2">
    <source>
        <dbReference type="Pfam" id="PF13649"/>
    </source>
</evidence>
<dbReference type="InterPro" id="IPR029063">
    <property type="entry name" value="SAM-dependent_MTases_sf"/>
</dbReference>
<evidence type="ECO:0000313" key="4">
    <source>
        <dbReference type="Proteomes" id="UP001180453"/>
    </source>
</evidence>
<gene>
    <name evidence="3" type="ORF">J2X20_003706</name>
</gene>
<dbReference type="SUPFAM" id="SSF48452">
    <property type="entry name" value="TPR-like"/>
    <property type="match status" value="1"/>
</dbReference>
<organism evidence="3 4">
    <name type="scientific">Roseateles saccharophilus</name>
    <name type="common">Pseudomonas saccharophila</name>
    <dbReference type="NCBI Taxonomy" id="304"/>
    <lineage>
        <taxon>Bacteria</taxon>
        <taxon>Pseudomonadati</taxon>
        <taxon>Pseudomonadota</taxon>
        <taxon>Betaproteobacteria</taxon>
        <taxon>Burkholderiales</taxon>
        <taxon>Sphaerotilaceae</taxon>
        <taxon>Roseateles</taxon>
    </lineage>
</organism>
<dbReference type="SUPFAM" id="SSF53335">
    <property type="entry name" value="S-adenosyl-L-methionine-dependent methyltransferases"/>
    <property type="match status" value="1"/>
</dbReference>
<dbReference type="InterPro" id="IPR052943">
    <property type="entry name" value="TMTC_O-mannosyl-trnsfr"/>
</dbReference>
<dbReference type="Pfam" id="PF13432">
    <property type="entry name" value="TPR_16"/>
    <property type="match status" value="2"/>
</dbReference>
<dbReference type="PANTHER" id="PTHR44809">
    <property type="match status" value="1"/>
</dbReference>
<name>A0ABU1YQM6_ROSSA</name>
<dbReference type="Proteomes" id="UP001180453">
    <property type="component" value="Unassembled WGS sequence"/>
</dbReference>
<keyword evidence="3" id="KW-0489">Methyltransferase</keyword>
<proteinExistence type="predicted"/>
<reference evidence="3 4" key="1">
    <citation type="submission" date="2023-07" db="EMBL/GenBank/DDBJ databases">
        <title>Sorghum-associated microbial communities from plants grown in Nebraska, USA.</title>
        <authorList>
            <person name="Schachtman D."/>
        </authorList>
    </citation>
    <scope>NUCLEOTIDE SEQUENCE [LARGE SCALE GENOMIC DNA]</scope>
    <source>
        <strain evidence="3 4">BE314</strain>
    </source>
</reference>
<dbReference type="PROSITE" id="PS50293">
    <property type="entry name" value="TPR_REGION"/>
    <property type="match status" value="1"/>
</dbReference>
<feature type="domain" description="Methyltransferase" evidence="2">
    <location>
        <begin position="239"/>
        <end position="328"/>
    </location>
</feature>
<dbReference type="RefSeq" id="WP_310267530.1">
    <property type="nucleotide sequence ID" value="NZ_JAVDXU010000002.1"/>
</dbReference>
<feature type="repeat" description="TPR" evidence="1">
    <location>
        <begin position="106"/>
        <end position="139"/>
    </location>
</feature>
<keyword evidence="4" id="KW-1185">Reference proteome</keyword>
<dbReference type="GO" id="GO:0032259">
    <property type="term" value="P:methylation"/>
    <property type="evidence" value="ECO:0007669"/>
    <property type="project" value="UniProtKB-KW"/>
</dbReference>
<dbReference type="PANTHER" id="PTHR44809:SF1">
    <property type="entry name" value="PROTEIN O-MANNOSYL-TRANSFERASE TMTC1"/>
    <property type="match status" value="1"/>
</dbReference>
<evidence type="ECO:0000313" key="3">
    <source>
        <dbReference type="EMBL" id="MDR7271048.1"/>
    </source>
</evidence>
<sequence>MAAKPSDFDQGLALHQQGRLAEAEQHYRRVLRTAPTHFDALHLLGALCGQTDRFDEALTLLKRALAQRPDSAPALNNLGNTLGSLGRHQEAVQAFERALAVRPEDAKALRNRGTSLRALERPVEALASFDAALALQPRYPEALIGRAECLLTLHRRGQAIEAFQQALALGKDVDQIQYALAALGVGSAPSAAPAGYVEALFDMYAHNFDDHLVKTLGYRTPELLCAELQHADPPRGGEVIDLGCGTGLCGPLLRPLAGRLTGVDLSGLMLAKARELDLYDELVQGDIAAALQGQARRFDIAVAADVFVYIGDLEAVFTATAAALRSGGLFAFSVEACEDGSDFSLGAKRRYAHSLAYLQRLAATHGFTPESSTRCAIRKESDEAVDGLLVVMRRV</sequence>
<accession>A0ABU1YQM6</accession>
<feature type="repeat" description="TPR" evidence="1">
    <location>
        <begin position="72"/>
        <end position="105"/>
    </location>
</feature>
<dbReference type="Pfam" id="PF13649">
    <property type="entry name" value="Methyltransf_25"/>
    <property type="match status" value="1"/>
</dbReference>
<dbReference type="SMART" id="SM00028">
    <property type="entry name" value="TPR"/>
    <property type="match status" value="5"/>
</dbReference>
<dbReference type="Gene3D" id="3.40.50.150">
    <property type="entry name" value="Vaccinia Virus protein VP39"/>
    <property type="match status" value="1"/>
</dbReference>
<evidence type="ECO:0000256" key="1">
    <source>
        <dbReference type="PROSITE-ProRule" id="PRU00339"/>
    </source>
</evidence>
<dbReference type="Gene3D" id="1.25.40.10">
    <property type="entry name" value="Tetratricopeptide repeat domain"/>
    <property type="match status" value="2"/>
</dbReference>
<dbReference type="Pfam" id="PF13424">
    <property type="entry name" value="TPR_12"/>
    <property type="match status" value="1"/>
</dbReference>
<dbReference type="InterPro" id="IPR011990">
    <property type="entry name" value="TPR-like_helical_dom_sf"/>
</dbReference>
<keyword evidence="3" id="KW-0808">Transferase</keyword>
<dbReference type="InterPro" id="IPR019734">
    <property type="entry name" value="TPR_rpt"/>
</dbReference>
<feature type="repeat" description="TPR" evidence="1">
    <location>
        <begin position="38"/>
        <end position="71"/>
    </location>
</feature>
<protein>
    <submittedName>
        <fullName evidence="3">TPR repeat methyltransferase</fullName>
    </submittedName>
</protein>
<dbReference type="InterPro" id="IPR041698">
    <property type="entry name" value="Methyltransf_25"/>
</dbReference>
<dbReference type="EMBL" id="JAVDXU010000002">
    <property type="protein sequence ID" value="MDR7271048.1"/>
    <property type="molecule type" value="Genomic_DNA"/>
</dbReference>
<dbReference type="CDD" id="cd02440">
    <property type="entry name" value="AdoMet_MTases"/>
    <property type="match status" value="1"/>
</dbReference>